<reference evidence="2" key="2">
    <citation type="submission" date="2019-07" db="EMBL/GenBank/DDBJ databases">
        <authorList>
            <person name="Seetharam A."/>
            <person name="Woodhouse M."/>
            <person name="Cannon E."/>
        </authorList>
    </citation>
    <scope>NUCLEOTIDE SEQUENCE [LARGE SCALE GENOMIC DNA]</scope>
    <source>
        <strain evidence="2">cv. B73</strain>
    </source>
</reference>
<dbReference type="AlphaFoldDB" id="A0A804RKE7"/>
<sequence length="81" mass="8851">MVSGSVRRHTSSHWRQQERCRLLGGWQPGARHLLPPTPRQHQNSGVASASTAQRATARVHEEGASAAEAEAVTKERGGRCR</sequence>
<dbReference type="EnsemblPlants" id="Zm00001eb426410_T001">
    <property type="protein sequence ID" value="Zm00001eb426410_P001"/>
    <property type="gene ID" value="Zm00001eb426410"/>
</dbReference>
<dbReference type="Proteomes" id="UP000007305">
    <property type="component" value="Chromosome 10"/>
</dbReference>
<protein>
    <submittedName>
        <fullName evidence="2">Uncharacterized protein</fullName>
    </submittedName>
</protein>
<evidence type="ECO:0000313" key="3">
    <source>
        <dbReference type="Proteomes" id="UP000007305"/>
    </source>
</evidence>
<reference evidence="2" key="3">
    <citation type="submission" date="2021-05" db="UniProtKB">
        <authorList>
            <consortium name="EnsemblPlants"/>
        </authorList>
    </citation>
    <scope>IDENTIFICATION</scope>
    <source>
        <strain evidence="2">cv. B73</strain>
    </source>
</reference>
<proteinExistence type="predicted"/>
<organism evidence="2 3">
    <name type="scientific">Zea mays</name>
    <name type="common">Maize</name>
    <dbReference type="NCBI Taxonomy" id="4577"/>
    <lineage>
        <taxon>Eukaryota</taxon>
        <taxon>Viridiplantae</taxon>
        <taxon>Streptophyta</taxon>
        <taxon>Embryophyta</taxon>
        <taxon>Tracheophyta</taxon>
        <taxon>Spermatophyta</taxon>
        <taxon>Magnoliopsida</taxon>
        <taxon>Liliopsida</taxon>
        <taxon>Poales</taxon>
        <taxon>Poaceae</taxon>
        <taxon>PACMAD clade</taxon>
        <taxon>Panicoideae</taxon>
        <taxon>Andropogonodae</taxon>
        <taxon>Andropogoneae</taxon>
        <taxon>Tripsacinae</taxon>
        <taxon>Zea</taxon>
    </lineage>
</organism>
<feature type="region of interest" description="Disordered" evidence="1">
    <location>
        <begin position="26"/>
        <end position="81"/>
    </location>
</feature>
<accession>A0A804RKE7</accession>
<reference evidence="3" key="1">
    <citation type="journal article" date="2009" name="Science">
        <title>The B73 maize genome: complexity, diversity, and dynamics.</title>
        <authorList>
            <person name="Schnable P.S."/>
            <person name="Ware D."/>
            <person name="Fulton R.S."/>
            <person name="Stein J.C."/>
            <person name="Wei F."/>
            <person name="Pasternak S."/>
            <person name="Liang C."/>
            <person name="Zhang J."/>
            <person name="Fulton L."/>
            <person name="Graves T.A."/>
            <person name="Minx P."/>
            <person name="Reily A.D."/>
            <person name="Courtney L."/>
            <person name="Kruchowski S.S."/>
            <person name="Tomlinson C."/>
            <person name="Strong C."/>
            <person name="Delehaunty K."/>
            <person name="Fronick C."/>
            <person name="Courtney B."/>
            <person name="Rock S.M."/>
            <person name="Belter E."/>
            <person name="Du F."/>
            <person name="Kim K."/>
            <person name="Abbott R.M."/>
            <person name="Cotton M."/>
            <person name="Levy A."/>
            <person name="Marchetto P."/>
            <person name="Ochoa K."/>
            <person name="Jackson S.M."/>
            <person name="Gillam B."/>
            <person name="Chen W."/>
            <person name="Yan L."/>
            <person name="Higginbotham J."/>
            <person name="Cardenas M."/>
            <person name="Waligorski J."/>
            <person name="Applebaum E."/>
            <person name="Phelps L."/>
            <person name="Falcone J."/>
            <person name="Kanchi K."/>
            <person name="Thane T."/>
            <person name="Scimone A."/>
            <person name="Thane N."/>
            <person name="Henke J."/>
            <person name="Wang T."/>
            <person name="Ruppert J."/>
            <person name="Shah N."/>
            <person name="Rotter K."/>
            <person name="Hodges J."/>
            <person name="Ingenthron E."/>
            <person name="Cordes M."/>
            <person name="Kohlberg S."/>
            <person name="Sgro J."/>
            <person name="Delgado B."/>
            <person name="Mead K."/>
            <person name="Chinwalla A."/>
            <person name="Leonard S."/>
            <person name="Crouse K."/>
            <person name="Collura K."/>
            <person name="Kudrna D."/>
            <person name="Currie J."/>
            <person name="He R."/>
            <person name="Angelova A."/>
            <person name="Rajasekar S."/>
            <person name="Mueller T."/>
            <person name="Lomeli R."/>
            <person name="Scara G."/>
            <person name="Ko A."/>
            <person name="Delaney K."/>
            <person name="Wissotski M."/>
            <person name="Lopez G."/>
            <person name="Campos D."/>
            <person name="Braidotti M."/>
            <person name="Ashley E."/>
            <person name="Golser W."/>
            <person name="Kim H."/>
            <person name="Lee S."/>
            <person name="Lin J."/>
            <person name="Dujmic Z."/>
            <person name="Kim W."/>
            <person name="Talag J."/>
            <person name="Zuccolo A."/>
            <person name="Fan C."/>
            <person name="Sebastian A."/>
            <person name="Kramer M."/>
            <person name="Spiegel L."/>
            <person name="Nascimento L."/>
            <person name="Zutavern T."/>
            <person name="Miller B."/>
            <person name="Ambroise C."/>
            <person name="Muller S."/>
            <person name="Spooner W."/>
            <person name="Narechania A."/>
            <person name="Ren L."/>
            <person name="Wei S."/>
            <person name="Kumari S."/>
            <person name="Faga B."/>
            <person name="Levy M.J."/>
            <person name="McMahan L."/>
            <person name="Van Buren P."/>
            <person name="Vaughn M.W."/>
            <person name="Ying K."/>
            <person name="Yeh C.-T."/>
            <person name="Emrich S.J."/>
            <person name="Jia Y."/>
            <person name="Kalyanaraman A."/>
            <person name="Hsia A.-P."/>
            <person name="Barbazuk W.B."/>
            <person name="Baucom R.S."/>
            <person name="Brutnell T.P."/>
            <person name="Carpita N.C."/>
            <person name="Chaparro C."/>
            <person name="Chia J.-M."/>
            <person name="Deragon J.-M."/>
            <person name="Estill J.C."/>
            <person name="Fu Y."/>
            <person name="Jeddeloh J.A."/>
            <person name="Han Y."/>
            <person name="Lee H."/>
            <person name="Li P."/>
            <person name="Lisch D.R."/>
            <person name="Liu S."/>
            <person name="Liu Z."/>
            <person name="Nagel D.H."/>
            <person name="McCann M.C."/>
            <person name="SanMiguel P."/>
            <person name="Myers A.M."/>
            <person name="Nettleton D."/>
            <person name="Nguyen J."/>
            <person name="Penning B.W."/>
            <person name="Ponnala L."/>
            <person name="Schneider K.L."/>
            <person name="Schwartz D.C."/>
            <person name="Sharma A."/>
            <person name="Soderlund C."/>
            <person name="Springer N.M."/>
            <person name="Sun Q."/>
            <person name="Wang H."/>
            <person name="Waterman M."/>
            <person name="Westerman R."/>
            <person name="Wolfgruber T.K."/>
            <person name="Yang L."/>
            <person name="Yu Y."/>
            <person name="Zhang L."/>
            <person name="Zhou S."/>
            <person name="Zhu Q."/>
            <person name="Bennetzen J.L."/>
            <person name="Dawe R.K."/>
            <person name="Jiang J."/>
            <person name="Jiang N."/>
            <person name="Presting G.G."/>
            <person name="Wessler S.R."/>
            <person name="Aluru S."/>
            <person name="Martienssen R.A."/>
            <person name="Clifton S.W."/>
            <person name="McCombie W.R."/>
            <person name="Wing R.A."/>
            <person name="Wilson R.K."/>
        </authorList>
    </citation>
    <scope>NUCLEOTIDE SEQUENCE [LARGE SCALE GENOMIC DNA]</scope>
    <source>
        <strain evidence="3">cv. B73</strain>
    </source>
</reference>
<evidence type="ECO:0000256" key="1">
    <source>
        <dbReference type="SAM" id="MobiDB-lite"/>
    </source>
</evidence>
<name>A0A804RKE7_MAIZE</name>
<keyword evidence="3" id="KW-1185">Reference proteome</keyword>
<feature type="compositionally biased region" description="Low complexity" evidence="1">
    <location>
        <begin position="46"/>
        <end position="56"/>
    </location>
</feature>
<dbReference type="Gramene" id="Zm00001eb426410_T001">
    <property type="protein sequence ID" value="Zm00001eb426410_P001"/>
    <property type="gene ID" value="Zm00001eb426410"/>
</dbReference>
<dbReference type="InParanoid" id="A0A804RKE7"/>
<feature type="compositionally biased region" description="Basic and acidic residues" evidence="1">
    <location>
        <begin position="71"/>
        <end position="81"/>
    </location>
</feature>
<evidence type="ECO:0000313" key="2">
    <source>
        <dbReference type="EnsemblPlants" id="Zm00001eb426410_P001"/>
    </source>
</evidence>